<keyword evidence="4" id="KW-1133">Transmembrane helix</keyword>
<evidence type="ECO:0000256" key="1">
    <source>
        <dbReference type="ARBA" id="ARBA00005695"/>
    </source>
</evidence>
<comment type="caution">
    <text evidence="6">The sequence shown here is derived from an EMBL/GenBank/DDBJ whole genome shotgun (WGS) entry which is preliminary data.</text>
</comment>
<comment type="similarity">
    <text evidence="1">Belongs to the bacterial solute-binding protein 5 family.</text>
</comment>
<keyword evidence="4" id="KW-0472">Membrane</keyword>
<proteinExistence type="inferred from homology"/>
<dbReference type="GO" id="GO:0015833">
    <property type="term" value="P:peptide transport"/>
    <property type="evidence" value="ECO:0007669"/>
    <property type="project" value="TreeGrafter"/>
</dbReference>
<dbReference type="InterPro" id="IPR030678">
    <property type="entry name" value="Peptide/Ni-bd"/>
</dbReference>
<dbReference type="InterPro" id="IPR000914">
    <property type="entry name" value="SBP_5_dom"/>
</dbReference>
<organism evidence="6 7">
    <name type="scientific">Candidatus Komeilibacteria bacterium RIFCSPLOWO2_01_FULL_53_11</name>
    <dbReference type="NCBI Taxonomy" id="1798552"/>
    <lineage>
        <taxon>Bacteria</taxon>
        <taxon>Candidatus Komeiliibacteriota</taxon>
    </lineage>
</organism>
<dbReference type="Proteomes" id="UP000177349">
    <property type="component" value="Unassembled WGS sequence"/>
</dbReference>
<dbReference type="Gene3D" id="3.40.190.10">
    <property type="entry name" value="Periplasmic binding protein-like II"/>
    <property type="match status" value="1"/>
</dbReference>
<dbReference type="PIRSF" id="PIRSF002741">
    <property type="entry name" value="MppA"/>
    <property type="match status" value="1"/>
</dbReference>
<accession>A0A1G2BTQ8</accession>
<dbReference type="GO" id="GO:0042597">
    <property type="term" value="C:periplasmic space"/>
    <property type="evidence" value="ECO:0007669"/>
    <property type="project" value="UniProtKB-ARBA"/>
</dbReference>
<protein>
    <recommendedName>
        <fullName evidence="5">Solute-binding protein family 5 domain-containing protein</fullName>
    </recommendedName>
</protein>
<evidence type="ECO:0000313" key="7">
    <source>
        <dbReference type="Proteomes" id="UP000177349"/>
    </source>
</evidence>
<dbReference type="Gene3D" id="3.10.105.10">
    <property type="entry name" value="Dipeptide-binding Protein, Domain 3"/>
    <property type="match status" value="1"/>
</dbReference>
<dbReference type="CDD" id="cd08513">
    <property type="entry name" value="PBP2_thermophilic_Hb8_like"/>
    <property type="match status" value="1"/>
</dbReference>
<keyword evidence="3" id="KW-0732">Signal</keyword>
<dbReference type="SUPFAM" id="SSF53850">
    <property type="entry name" value="Periplasmic binding protein-like II"/>
    <property type="match status" value="1"/>
</dbReference>
<feature type="domain" description="Solute-binding protein family 5" evidence="5">
    <location>
        <begin position="114"/>
        <end position="481"/>
    </location>
</feature>
<name>A0A1G2BTQ8_9BACT</name>
<dbReference type="Pfam" id="PF00496">
    <property type="entry name" value="SBP_bac_5"/>
    <property type="match status" value="1"/>
</dbReference>
<keyword evidence="4" id="KW-0812">Transmembrane</keyword>
<dbReference type="AlphaFoldDB" id="A0A1G2BTQ8"/>
<dbReference type="Gene3D" id="3.90.76.10">
    <property type="entry name" value="Dipeptide-binding Protein, Domain 1"/>
    <property type="match status" value="1"/>
</dbReference>
<dbReference type="GO" id="GO:1904680">
    <property type="term" value="F:peptide transmembrane transporter activity"/>
    <property type="evidence" value="ECO:0007669"/>
    <property type="project" value="TreeGrafter"/>
</dbReference>
<evidence type="ECO:0000256" key="4">
    <source>
        <dbReference type="SAM" id="Phobius"/>
    </source>
</evidence>
<dbReference type="PANTHER" id="PTHR30290">
    <property type="entry name" value="PERIPLASMIC BINDING COMPONENT OF ABC TRANSPORTER"/>
    <property type="match status" value="1"/>
</dbReference>
<reference evidence="6 7" key="1">
    <citation type="journal article" date="2016" name="Nat. Commun.">
        <title>Thousands of microbial genomes shed light on interconnected biogeochemical processes in an aquifer system.</title>
        <authorList>
            <person name="Anantharaman K."/>
            <person name="Brown C.T."/>
            <person name="Hug L.A."/>
            <person name="Sharon I."/>
            <person name="Castelle C.J."/>
            <person name="Probst A.J."/>
            <person name="Thomas B.C."/>
            <person name="Singh A."/>
            <person name="Wilkins M.J."/>
            <person name="Karaoz U."/>
            <person name="Brodie E.L."/>
            <person name="Williams K.H."/>
            <person name="Hubbard S.S."/>
            <person name="Banfield J.F."/>
        </authorList>
    </citation>
    <scope>NUCLEOTIDE SEQUENCE [LARGE SCALE GENOMIC DNA]</scope>
</reference>
<evidence type="ECO:0000259" key="5">
    <source>
        <dbReference type="Pfam" id="PF00496"/>
    </source>
</evidence>
<keyword evidence="2" id="KW-0813">Transport</keyword>
<gene>
    <name evidence="6" type="ORF">A3B31_00060</name>
</gene>
<evidence type="ECO:0000313" key="6">
    <source>
        <dbReference type="EMBL" id="OGY91959.1"/>
    </source>
</evidence>
<dbReference type="InterPro" id="IPR039424">
    <property type="entry name" value="SBP_5"/>
</dbReference>
<evidence type="ECO:0000256" key="3">
    <source>
        <dbReference type="ARBA" id="ARBA00022729"/>
    </source>
</evidence>
<dbReference type="GO" id="GO:0043190">
    <property type="term" value="C:ATP-binding cassette (ABC) transporter complex"/>
    <property type="evidence" value="ECO:0007669"/>
    <property type="project" value="InterPro"/>
</dbReference>
<evidence type="ECO:0000256" key="2">
    <source>
        <dbReference type="ARBA" id="ARBA00022448"/>
    </source>
</evidence>
<feature type="transmembrane region" description="Helical" evidence="4">
    <location>
        <begin position="39"/>
        <end position="59"/>
    </location>
</feature>
<sequence>MHEQLDAKILAHLNARKIPTPAQLAYLPRMLNVKEKRSLLAALLVFIIASALLGGRVWLRVTTAAPKSGGSYMEGLIGVPRFINPLLASSNDTDRDISSLVFAGLFRIDHTGGLVPDMADSISVSEDQKVYTIALKENLTWHDGEPISADDIVYTIHAIQDPALKSPLRITFTGIEIAPIDRKTIMFTLQRPFPSFLSALTVGILPEHIWYSIPTAQAHLAEYNIKPIGSGKYKFKSLTKDSTGVIRSMSLQRFDEFHGARPYIDELTFKFYSDFPTALEALQNKNVEGLSFLPISYQGALKDSKNIELKRLTIPQYNALFFNPEHNALLKDRVIRSALARAVDRDRIVREALGANGTAIMAPLIPGFDGDMTESNKLGYDPESAKTILDAAGWKLAEGASVRTKDETELAVRITTIDQDANIQAANIIRENWEAVALKASVDVISRDRIRKDIIEPRAYEILLFGQIITSGPDIYALWHSSQNLHPGNNLSVLANKDVDQTLETLRNTTDKAAQTELYQKFIDKIAEEAFGIFLYNPQYLYPISRSIHGTENLTRIAVPADRFASISDWYVKVSRNLK</sequence>
<dbReference type="EMBL" id="MHKN01000028">
    <property type="protein sequence ID" value="OGY91959.1"/>
    <property type="molecule type" value="Genomic_DNA"/>
</dbReference>
<dbReference type="PANTHER" id="PTHR30290:SF9">
    <property type="entry name" value="OLIGOPEPTIDE-BINDING PROTEIN APPA"/>
    <property type="match status" value="1"/>
</dbReference>